<keyword evidence="4 7" id="KW-1133">Transmembrane helix</keyword>
<protein>
    <submittedName>
        <fullName evidence="9">Oidioi.mRNA.OKI2018_I69.PAR.g10554.t1.cds</fullName>
    </submittedName>
</protein>
<evidence type="ECO:0000256" key="2">
    <source>
        <dbReference type="ARBA" id="ARBA00022475"/>
    </source>
</evidence>
<feature type="transmembrane region" description="Helical" evidence="7">
    <location>
        <begin position="217"/>
        <end position="238"/>
    </location>
</feature>
<dbReference type="EMBL" id="OU015568">
    <property type="protein sequence ID" value="CAG5084120.1"/>
    <property type="molecule type" value="Genomic_DNA"/>
</dbReference>
<keyword evidence="2" id="KW-1003">Cell membrane</keyword>
<sequence length="321" mass="37209">MAGFGTVEKNMVASSKFATLMGKYYERIFVVFRLFLTLSMAKGSTTDSVGDIECDTNTIGCSEMCHNYFFPFALARYWQLQVFCVGLPTIMFMAYKAKVDISIAAYLKEQKALREKNDVEEDEIDKLEREFAEGHTKFRSLQSHVPPKLFLWYYFTTWARMIIDIVFTVFQYRIYVFKFLMPAKFYCEEYPCRGGLSDMDDDIYTTCFIADHIQRSIYINIHFFFVCVTILLSLMDIYSIGTEPVLEAWYNRSYNPIKKNKGPVFFDPSGKNADGFVDIRNLPRQPSTRNAGGFVQSSGITYRTSVMPRTQSVLRSRSRAY</sequence>
<dbReference type="Proteomes" id="UP001158576">
    <property type="component" value="Chromosome PAR"/>
</dbReference>
<keyword evidence="6" id="KW-0175">Coiled coil</keyword>
<dbReference type="InterPro" id="IPR013092">
    <property type="entry name" value="Connexin_N"/>
</dbReference>
<dbReference type="Pfam" id="PF00029">
    <property type="entry name" value="Connexin"/>
    <property type="match status" value="1"/>
</dbReference>
<dbReference type="SMART" id="SM01089">
    <property type="entry name" value="Connexin_CCC"/>
    <property type="match status" value="1"/>
</dbReference>
<evidence type="ECO:0000313" key="9">
    <source>
        <dbReference type="EMBL" id="CAG5084120.1"/>
    </source>
</evidence>
<feature type="coiled-coil region" evidence="6">
    <location>
        <begin position="103"/>
        <end position="130"/>
    </location>
</feature>
<reference evidence="9 10" key="1">
    <citation type="submission" date="2021-04" db="EMBL/GenBank/DDBJ databases">
        <authorList>
            <person name="Bliznina A."/>
        </authorList>
    </citation>
    <scope>NUCLEOTIDE SEQUENCE [LARGE SCALE GENOMIC DNA]</scope>
</reference>
<name>A0ABN7RVG2_OIKDI</name>
<evidence type="ECO:0000256" key="3">
    <source>
        <dbReference type="ARBA" id="ARBA00022692"/>
    </source>
</evidence>
<accession>A0ABN7RVG2</accession>
<evidence type="ECO:0000259" key="8">
    <source>
        <dbReference type="SMART" id="SM01089"/>
    </source>
</evidence>
<evidence type="ECO:0000256" key="4">
    <source>
        <dbReference type="ARBA" id="ARBA00022989"/>
    </source>
</evidence>
<dbReference type="InterPro" id="IPR019570">
    <property type="entry name" value="Connexin_CCC"/>
</dbReference>
<dbReference type="PANTHER" id="PTHR11984">
    <property type="entry name" value="CONNEXIN"/>
    <property type="match status" value="1"/>
</dbReference>
<evidence type="ECO:0000256" key="7">
    <source>
        <dbReference type="SAM" id="Phobius"/>
    </source>
</evidence>
<feature type="transmembrane region" description="Helical" evidence="7">
    <location>
        <begin position="77"/>
        <end position="95"/>
    </location>
</feature>
<keyword evidence="3 7" id="KW-0812">Transmembrane</keyword>
<dbReference type="InterPro" id="IPR000500">
    <property type="entry name" value="Connexin"/>
</dbReference>
<keyword evidence="10" id="KW-1185">Reference proteome</keyword>
<comment type="subcellular location">
    <subcellularLocation>
        <location evidence="1">Cell membrane</location>
        <topology evidence="1">Multi-pass membrane protein</topology>
    </subcellularLocation>
</comment>
<feature type="domain" description="Connexin cysteine-rich" evidence="8">
    <location>
        <begin position="163"/>
        <end position="240"/>
    </location>
</feature>
<dbReference type="PANTHER" id="PTHR11984:SF53">
    <property type="entry name" value="GAP JUNCTION PROTEIN"/>
    <property type="match status" value="1"/>
</dbReference>
<proteinExistence type="predicted"/>
<evidence type="ECO:0000256" key="6">
    <source>
        <dbReference type="SAM" id="Coils"/>
    </source>
</evidence>
<gene>
    <name evidence="9" type="ORF">OKIOD_LOCUS2112</name>
</gene>
<evidence type="ECO:0000256" key="5">
    <source>
        <dbReference type="ARBA" id="ARBA00023136"/>
    </source>
</evidence>
<dbReference type="Gene3D" id="1.20.1440.80">
    <property type="entry name" value="Gap junction channel protein cysteine-rich domain"/>
    <property type="match status" value="1"/>
</dbReference>
<evidence type="ECO:0000313" key="10">
    <source>
        <dbReference type="Proteomes" id="UP001158576"/>
    </source>
</evidence>
<keyword evidence="5 7" id="KW-0472">Membrane</keyword>
<evidence type="ECO:0000256" key="1">
    <source>
        <dbReference type="ARBA" id="ARBA00004651"/>
    </source>
</evidence>
<dbReference type="InterPro" id="IPR038359">
    <property type="entry name" value="Connexin_N_sf"/>
</dbReference>
<organism evidence="9 10">
    <name type="scientific">Oikopleura dioica</name>
    <name type="common">Tunicate</name>
    <dbReference type="NCBI Taxonomy" id="34765"/>
    <lineage>
        <taxon>Eukaryota</taxon>
        <taxon>Metazoa</taxon>
        <taxon>Chordata</taxon>
        <taxon>Tunicata</taxon>
        <taxon>Appendicularia</taxon>
        <taxon>Copelata</taxon>
        <taxon>Oikopleuridae</taxon>
        <taxon>Oikopleura</taxon>
    </lineage>
</organism>
<feature type="transmembrane region" description="Helical" evidence="7">
    <location>
        <begin position="149"/>
        <end position="172"/>
    </location>
</feature>
<dbReference type="PRINTS" id="PR00206">
    <property type="entry name" value="CONNEXIN"/>
</dbReference>